<evidence type="ECO:0000259" key="3">
    <source>
        <dbReference type="PROSITE" id="PS50103"/>
    </source>
</evidence>
<gene>
    <name evidence="4" type="ORF">PSEUBRA_SCAF2g02708</name>
</gene>
<feature type="zinc finger region" description="C3H1-type" evidence="1">
    <location>
        <begin position="227"/>
        <end position="246"/>
    </location>
</feature>
<keyword evidence="1" id="KW-0863">Zinc-finger</keyword>
<keyword evidence="1" id="KW-0479">Metal-binding</keyword>
<dbReference type="PANTHER" id="PTHR12547">
    <property type="entry name" value="CCCH ZINC FINGER/TIS11-RELATED"/>
    <property type="match status" value="1"/>
</dbReference>
<dbReference type="AlphaFoldDB" id="V5GNT2"/>
<keyword evidence="1" id="KW-0862">Zinc</keyword>
<evidence type="ECO:0000256" key="1">
    <source>
        <dbReference type="PROSITE-ProRule" id="PRU00723"/>
    </source>
</evidence>
<sequence>MTQYWNNAHFAASPKNVPYTLPKPSTFGAKHSGQESRSFTSSHSFFDFTDAWRERIRQSDRRPDDVVRTNSQLEVSDISRFLQNPTGPTNAWPVASQGFSTRRSWLDGNDIFSSSSPTSEVSDPSNTRASQSISPRTSIGSQDWEFCPTWSLNNAAKDFVPTKKAETAGECFSFSSQSQAMSNNPWNAPRAVVAPPRLDAGHGHWNGSSGTTHEPRGPSPFNHKTELYKTELCRNWEEKGFCYYGECVSPCFQLIPIMEMLTRRFVIRSNSRCQFAHGEHDLRPIQRDPRWKTRQCKAFKEYAALWRTYNPWFLSLRLFPSFRLSCAARNGSCHFAKRCW</sequence>
<dbReference type="Proteomes" id="UP000019377">
    <property type="component" value="Unassembled WGS sequence"/>
</dbReference>
<reference evidence="5" key="1">
    <citation type="journal article" date="2013" name="Genome Announc.">
        <title>Draft genome sequence of Pseudozyma brasiliensis sp. nov. strain GHG001, a high producer of endo-1,4-xylanase isolated from an insect pest of sugarcane.</title>
        <authorList>
            <person name="Oliveira J.V.D.C."/>
            <person name="dos Santos R.A.C."/>
            <person name="Borges T.A."/>
            <person name="Riano-Pachon D.M."/>
            <person name="Goldman G.H."/>
        </authorList>
    </citation>
    <scope>NUCLEOTIDE SEQUENCE [LARGE SCALE GENOMIC DNA]</scope>
    <source>
        <strain evidence="5">GHG001</strain>
    </source>
</reference>
<evidence type="ECO:0000256" key="2">
    <source>
        <dbReference type="SAM" id="MobiDB-lite"/>
    </source>
</evidence>
<dbReference type="OrthoDB" id="410307at2759"/>
<keyword evidence="5" id="KW-1185">Reference proteome</keyword>
<accession>V5GNT2</accession>
<proteinExistence type="predicted"/>
<name>V5GNT2_KALBG</name>
<feature type="region of interest" description="Disordered" evidence="2">
    <location>
        <begin position="200"/>
        <end position="222"/>
    </location>
</feature>
<dbReference type="GO" id="GO:0008270">
    <property type="term" value="F:zinc ion binding"/>
    <property type="evidence" value="ECO:0007669"/>
    <property type="project" value="UniProtKB-KW"/>
</dbReference>
<feature type="domain" description="C3H1-type" evidence="3">
    <location>
        <begin position="227"/>
        <end position="246"/>
    </location>
</feature>
<evidence type="ECO:0000313" key="4">
    <source>
        <dbReference type="EMBL" id="EST07612.1"/>
    </source>
</evidence>
<dbReference type="Gene3D" id="4.10.1000.10">
    <property type="entry name" value="Zinc finger, CCCH-type"/>
    <property type="match status" value="1"/>
</dbReference>
<dbReference type="PROSITE" id="PS50103">
    <property type="entry name" value="ZF_C3H1"/>
    <property type="match status" value="1"/>
</dbReference>
<dbReference type="PANTHER" id="PTHR12547:SF18">
    <property type="entry name" value="PROTEIN TIS11"/>
    <property type="match status" value="1"/>
</dbReference>
<dbReference type="eggNOG" id="KOG1677">
    <property type="taxonomic scope" value="Eukaryota"/>
</dbReference>
<feature type="compositionally biased region" description="Low complexity" evidence="2">
    <location>
        <begin position="113"/>
        <end position="125"/>
    </location>
</feature>
<feature type="region of interest" description="Disordered" evidence="2">
    <location>
        <begin position="110"/>
        <end position="140"/>
    </location>
</feature>
<dbReference type="STRING" id="1365824.V5GNT2"/>
<dbReference type="GO" id="GO:0003729">
    <property type="term" value="F:mRNA binding"/>
    <property type="evidence" value="ECO:0007669"/>
    <property type="project" value="InterPro"/>
</dbReference>
<organism evidence="4 5">
    <name type="scientific">Kalmanozyma brasiliensis (strain GHG001)</name>
    <name type="common">Yeast</name>
    <name type="synonym">Pseudozyma brasiliensis</name>
    <dbReference type="NCBI Taxonomy" id="1365824"/>
    <lineage>
        <taxon>Eukaryota</taxon>
        <taxon>Fungi</taxon>
        <taxon>Dikarya</taxon>
        <taxon>Basidiomycota</taxon>
        <taxon>Ustilaginomycotina</taxon>
        <taxon>Ustilaginomycetes</taxon>
        <taxon>Ustilaginales</taxon>
        <taxon>Ustilaginaceae</taxon>
        <taxon>Kalmanozyma</taxon>
    </lineage>
</organism>
<protein>
    <recommendedName>
        <fullName evidence="3">C3H1-type domain-containing protein</fullName>
    </recommendedName>
</protein>
<feature type="compositionally biased region" description="Polar residues" evidence="2">
    <location>
        <begin position="126"/>
        <end position="140"/>
    </location>
</feature>
<dbReference type="HOGENOM" id="CLU_750420_0_0_1"/>
<dbReference type="InterPro" id="IPR000571">
    <property type="entry name" value="Znf_CCCH"/>
</dbReference>
<dbReference type="InterPro" id="IPR045877">
    <property type="entry name" value="ZFP36-like"/>
</dbReference>
<dbReference type="EMBL" id="KI545862">
    <property type="protein sequence ID" value="EST07612.1"/>
    <property type="molecule type" value="Genomic_DNA"/>
</dbReference>
<evidence type="ECO:0000313" key="5">
    <source>
        <dbReference type="Proteomes" id="UP000019377"/>
    </source>
</evidence>